<dbReference type="GO" id="GO:0046654">
    <property type="term" value="P:tetrahydrofolate biosynthetic process"/>
    <property type="evidence" value="ECO:0007669"/>
    <property type="project" value="UniProtKB-UniRule"/>
</dbReference>
<comment type="catalytic activity">
    <reaction evidence="1 6">
        <text>7,8-dihydroneopterin = 6-hydroxymethyl-7,8-dihydropterin + glycolaldehyde</text>
        <dbReference type="Rhea" id="RHEA:10540"/>
        <dbReference type="ChEBI" id="CHEBI:17001"/>
        <dbReference type="ChEBI" id="CHEBI:17071"/>
        <dbReference type="ChEBI" id="CHEBI:44841"/>
        <dbReference type="EC" id="4.1.2.25"/>
    </reaction>
</comment>
<dbReference type="Pfam" id="PF02152">
    <property type="entry name" value="FolB"/>
    <property type="match status" value="1"/>
</dbReference>
<dbReference type="RefSeq" id="WP_057897109.1">
    <property type="nucleotide sequence ID" value="NZ_CP080764.1"/>
</dbReference>
<dbReference type="InterPro" id="IPR006156">
    <property type="entry name" value="Dihydroneopterin_aldolase"/>
</dbReference>
<reference evidence="9 10" key="1">
    <citation type="submission" date="2016-10" db="EMBL/GenBank/DDBJ databases">
        <authorList>
            <person name="de Groot N.N."/>
        </authorList>
    </citation>
    <scope>NUCLEOTIDE SEQUENCE [LARGE SCALE GENOMIC DNA]</scope>
    <source>
        <strain evidence="9 10">L 420-91</strain>
    </source>
</reference>
<evidence type="ECO:0000256" key="6">
    <source>
        <dbReference type="RuleBase" id="RU362079"/>
    </source>
</evidence>
<dbReference type="SUPFAM" id="SSF55620">
    <property type="entry name" value="Tetrahydrobiopterin biosynthesis enzymes-like"/>
    <property type="match status" value="1"/>
</dbReference>
<dbReference type="Proteomes" id="UP000198956">
    <property type="component" value="Unassembled WGS sequence"/>
</dbReference>
<dbReference type="PANTHER" id="PTHR42844">
    <property type="entry name" value="DIHYDRONEOPTERIN ALDOLASE 1-RELATED"/>
    <property type="match status" value="1"/>
</dbReference>
<keyword evidence="4 6" id="KW-0289">Folate biosynthesis</keyword>
<evidence type="ECO:0000313" key="8">
    <source>
        <dbReference type="EMBL" id="QYY42921.1"/>
    </source>
</evidence>
<protein>
    <recommendedName>
        <fullName evidence="6">7,8-dihydroneopterin aldolase</fullName>
        <ecNumber evidence="6">4.1.2.25</ecNumber>
    </recommendedName>
</protein>
<comment type="function">
    <text evidence="6">Catalyzes the conversion of 7,8-dihydroneopterin to 6-hydroxymethyl-7,8-dihydropterin.</text>
</comment>
<dbReference type="Gene3D" id="3.30.1130.10">
    <property type="match status" value="1"/>
</dbReference>
<dbReference type="InterPro" id="IPR006157">
    <property type="entry name" value="FolB_dom"/>
</dbReference>
<gene>
    <name evidence="8" type="primary">folB</name>
    <name evidence="8" type="ORF">K3F53_00690</name>
    <name evidence="9" type="ORF">SAMN04489735_105014</name>
</gene>
<dbReference type="EMBL" id="FNDE01000050">
    <property type="protein sequence ID" value="SDH74542.1"/>
    <property type="molecule type" value="Genomic_DNA"/>
</dbReference>
<evidence type="ECO:0000256" key="4">
    <source>
        <dbReference type="ARBA" id="ARBA00022909"/>
    </source>
</evidence>
<proteinExistence type="inferred from homology"/>
<dbReference type="InterPro" id="IPR043133">
    <property type="entry name" value="GTP-CH-I_C/QueF"/>
</dbReference>
<accession>A0A1G8EXC1</accession>
<evidence type="ECO:0000256" key="5">
    <source>
        <dbReference type="ARBA" id="ARBA00023239"/>
    </source>
</evidence>
<evidence type="ECO:0000313" key="9">
    <source>
        <dbReference type="EMBL" id="SDH74542.1"/>
    </source>
</evidence>
<dbReference type="Proteomes" id="UP000826616">
    <property type="component" value="Chromosome"/>
</dbReference>
<dbReference type="GO" id="GO:0005737">
    <property type="term" value="C:cytoplasm"/>
    <property type="evidence" value="ECO:0007669"/>
    <property type="project" value="TreeGrafter"/>
</dbReference>
<evidence type="ECO:0000256" key="2">
    <source>
        <dbReference type="ARBA" id="ARBA00005013"/>
    </source>
</evidence>
<keyword evidence="11" id="KW-1185">Reference proteome</keyword>
<reference evidence="8 11" key="2">
    <citation type="submission" date="2021-08" db="EMBL/GenBank/DDBJ databases">
        <title>Complete genome sequence of the strain Aneurinibacillus thermoaerophilus CCM 8960.</title>
        <authorList>
            <person name="Musilova J."/>
            <person name="Kourilova X."/>
            <person name="Pernicova I."/>
            <person name="Bezdicek M."/>
            <person name="Lengerova M."/>
            <person name="Obruca S."/>
            <person name="Sedlar K."/>
        </authorList>
    </citation>
    <scope>NUCLEOTIDE SEQUENCE [LARGE SCALE GENOMIC DNA]</scope>
    <source>
        <strain evidence="8 11">CCM 8960</strain>
    </source>
</reference>
<dbReference type="EMBL" id="CP080764">
    <property type="protein sequence ID" value="QYY42921.1"/>
    <property type="molecule type" value="Genomic_DNA"/>
</dbReference>
<evidence type="ECO:0000256" key="3">
    <source>
        <dbReference type="ARBA" id="ARBA00005708"/>
    </source>
</evidence>
<evidence type="ECO:0000313" key="10">
    <source>
        <dbReference type="Proteomes" id="UP000198956"/>
    </source>
</evidence>
<dbReference type="NCBIfam" id="TIGR00526">
    <property type="entry name" value="folB_dom"/>
    <property type="match status" value="1"/>
</dbReference>
<dbReference type="NCBIfam" id="TIGR00525">
    <property type="entry name" value="folB"/>
    <property type="match status" value="1"/>
</dbReference>
<dbReference type="PANTHER" id="PTHR42844:SF1">
    <property type="entry name" value="DIHYDRONEOPTERIN ALDOLASE 1-RELATED"/>
    <property type="match status" value="1"/>
</dbReference>
<evidence type="ECO:0000259" key="7">
    <source>
        <dbReference type="SMART" id="SM00905"/>
    </source>
</evidence>
<organism evidence="9 10">
    <name type="scientific">Aneurinibacillus thermoaerophilus</name>
    <dbReference type="NCBI Taxonomy" id="143495"/>
    <lineage>
        <taxon>Bacteria</taxon>
        <taxon>Bacillati</taxon>
        <taxon>Bacillota</taxon>
        <taxon>Bacilli</taxon>
        <taxon>Bacillales</taxon>
        <taxon>Paenibacillaceae</taxon>
        <taxon>Aneurinibacillus group</taxon>
        <taxon>Aneurinibacillus</taxon>
    </lineage>
</organism>
<evidence type="ECO:0000256" key="1">
    <source>
        <dbReference type="ARBA" id="ARBA00001353"/>
    </source>
</evidence>
<dbReference type="UniPathway" id="UPA00077">
    <property type="reaction ID" value="UER00154"/>
</dbReference>
<evidence type="ECO:0000313" key="11">
    <source>
        <dbReference type="Proteomes" id="UP000826616"/>
    </source>
</evidence>
<dbReference type="SMART" id="SM00905">
    <property type="entry name" value="FolB"/>
    <property type="match status" value="1"/>
</dbReference>
<dbReference type="GO" id="GO:0046656">
    <property type="term" value="P:folic acid biosynthetic process"/>
    <property type="evidence" value="ECO:0007669"/>
    <property type="project" value="UniProtKB-UniRule"/>
</dbReference>
<comment type="pathway">
    <text evidence="2 6">Cofactor biosynthesis; tetrahydrofolate biosynthesis; 2-amino-4-hydroxy-6-hydroxymethyl-7,8-dihydropteridine diphosphate from 7,8-dihydroneopterin triphosphate: step 3/4.</text>
</comment>
<dbReference type="GeneID" id="97139877"/>
<dbReference type="FunFam" id="3.30.1130.10:FF:000003">
    <property type="entry name" value="7,8-dihydroneopterin aldolase"/>
    <property type="match status" value="1"/>
</dbReference>
<dbReference type="GO" id="GO:0004150">
    <property type="term" value="F:dihydroneopterin aldolase activity"/>
    <property type="evidence" value="ECO:0007669"/>
    <property type="project" value="UniProtKB-UniRule"/>
</dbReference>
<dbReference type="EC" id="4.1.2.25" evidence="6"/>
<feature type="domain" description="Dihydroneopterin aldolase/epimerase" evidence="7">
    <location>
        <begin position="4"/>
        <end position="117"/>
    </location>
</feature>
<comment type="similarity">
    <text evidence="3 6">Belongs to the DHNA family.</text>
</comment>
<dbReference type="AlphaFoldDB" id="A0A1G8EXC1"/>
<keyword evidence="5 6" id="KW-0456">Lyase</keyword>
<name>A0A1G8EXC1_ANETH</name>
<dbReference type="CDD" id="cd00534">
    <property type="entry name" value="DHNA_DHNTPE"/>
    <property type="match status" value="1"/>
</dbReference>
<dbReference type="OrthoDB" id="9803748at2"/>
<sequence length="124" mass="14520">MDKILFNRMEFWGYHGAFKEENKLGQRFFVDLELYLDLSKAGHSDKLEDTINYSDIYQTTQQVVEKEKYELVEAVAERLAAKILDSYPLIEEILVRVTKPNPPIPGHYESVAIEIKRRQAKNNE</sequence>